<proteinExistence type="predicted"/>
<accession>A0A0J1EHN3</accession>
<sequence>MGSILGLAGRLTMAEGRRMMPGGVLMSQKRVSDKLAPLVRLTSD</sequence>
<protein>
    <submittedName>
        <fullName evidence="1">Uncharacterized protein</fullName>
    </submittedName>
</protein>
<organism evidence="1 2">
    <name type="scientific">Rhodopirellula islandica</name>
    <dbReference type="NCBI Taxonomy" id="595434"/>
    <lineage>
        <taxon>Bacteria</taxon>
        <taxon>Pseudomonadati</taxon>
        <taxon>Planctomycetota</taxon>
        <taxon>Planctomycetia</taxon>
        <taxon>Pirellulales</taxon>
        <taxon>Pirellulaceae</taxon>
        <taxon>Rhodopirellula</taxon>
    </lineage>
</organism>
<dbReference type="STRING" id="595434.RISK_002821"/>
<keyword evidence="2" id="KW-1185">Reference proteome</keyword>
<gene>
    <name evidence="1" type="ORF">RISK_002821</name>
</gene>
<reference evidence="1" key="1">
    <citation type="submission" date="2015-05" db="EMBL/GenBank/DDBJ databases">
        <title>Permanent draft genome of Rhodopirellula islandicus K833.</title>
        <authorList>
            <person name="Kizina J."/>
            <person name="Richter M."/>
            <person name="Glockner F.O."/>
            <person name="Harder J."/>
        </authorList>
    </citation>
    <scope>NUCLEOTIDE SEQUENCE [LARGE SCALE GENOMIC DNA]</scope>
    <source>
        <strain evidence="1">K833</strain>
    </source>
</reference>
<comment type="caution">
    <text evidence="1">The sequence shown here is derived from an EMBL/GenBank/DDBJ whole genome shotgun (WGS) entry which is preliminary data.</text>
</comment>
<dbReference type="PATRIC" id="fig|595434.4.peg.2689"/>
<dbReference type="EMBL" id="LECT01000023">
    <property type="protein sequence ID" value="KLU05059.1"/>
    <property type="molecule type" value="Genomic_DNA"/>
</dbReference>
<evidence type="ECO:0000313" key="1">
    <source>
        <dbReference type="EMBL" id="KLU05059.1"/>
    </source>
</evidence>
<dbReference type="AlphaFoldDB" id="A0A0J1EHN3"/>
<name>A0A0J1EHN3_RHOIS</name>
<dbReference type="Proteomes" id="UP000036367">
    <property type="component" value="Unassembled WGS sequence"/>
</dbReference>
<evidence type="ECO:0000313" key="2">
    <source>
        <dbReference type="Proteomes" id="UP000036367"/>
    </source>
</evidence>